<keyword evidence="3" id="KW-1185">Reference proteome</keyword>
<dbReference type="EMBL" id="LHXX01000014">
    <property type="protein sequence ID" value="KXB02498.1"/>
    <property type="molecule type" value="Genomic_DNA"/>
</dbReference>
<reference evidence="2 3" key="1">
    <citation type="journal article" date="2016" name="Sci. Rep.">
        <title>Metabolic traits of an uncultured archaeal lineage -MSBL1- from brine pools of the Red Sea.</title>
        <authorList>
            <person name="Mwirichia R."/>
            <person name="Alam I."/>
            <person name="Rashid M."/>
            <person name="Vinu M."/>
            <person name="Ba-Alawi W."/>
            <person name="Anthony Kamau A."/>
            <person name="Kamanda Ngugi D."/>
            <person name="Goker M."/>
            <person name="Klenk H.P."/>
            <person name="Bajic V."/>
            <person name="Stingl U."/>
        </authorList>
    </citation>
    <scope>NUCLEOTIDE SEQUENCE [LARGE SCALE GENOMIC DNA]</scope>
    <source>
        <strain evidence="2">SCGC-AAA261D19</strain>
    </source>
</reference>
<name>A0A133V7S5_9EURY</name>
<feature type="transmembrane region" description="Helical" evidence="1">
    <location>
        <begin position="112"/>
        <end position="134"/>
    </location>
</feature>
<protein>
    <submittedName>
        <fullName evidence="2">Uncharacterized protein</fullName>
    </submittedName>
</protein>
<keyword evidence="1" id="KW-0472">Membrane</keyword>
<organism evidence="2 3">
    <name type="scientific">candidate division MSBL1 archaeon SCGC-AAA261D19</name>
    <dbReference type="NCBI Taxonomy" id="1698273"/>
    <lineage>
        <taxon>Archaea</taxon>
        <taxon>Methanobacteriati</taxon>
        <taxon>Methanobacteriota</taxon>
        <taxon>candidate division MSBL1</taxon>
    </lineage>
</organism>
<feature type="transmembrane region" description="Helical" evidence="1">
    <location>
        <begin position="90"/>
        <end position="106"/>
    </location>
</feature>
<comment type="caution">
    <text evidence="2">The sequence shown here is derived from an EMBL/GenBank/DDBJ whole genome shotgun (WGS) entry which is preliminary data.</text>
</comment>
<evidence type="ECO:0000313" key="3">
    <source>
        <dbReference type="Proteomes" id="UP000070400"/>
    </source>
</evidence>
<evidence type="ECO:0000256" key="1">
    <source>
        <dbReference type="SAM" id="Phobius"/>
    </source>
</evidence>
<feature type="transmembrane region" description="Helical" evidence="1">
    <location>
        <begin position="165"/>
        <end position="185"/>
    </location>
</feature>
<dbReference type="AlphaFoldDB" id="A0A133V7S5"/>
<accession>A0A133V7S5</accession>
<gene>
    <name evidence="2" type="ORF">AKJ43_01670</name>
</gene>
<dbReference type="Proteomes" id="UP000070400">
    <property type="component" value="Unassembled WGS sequence"/>
</dbReference>
<feature type="transmembrane region" description="Helical" evidence="1">
    <location>
        <begin position="56"/>
        <end position="83"/>
    </location>
</feature>
<evidence type="ECO:0000313" key="2">
    <source>
        <dbReference type="EMBL" id="KXB02498.1"/>
    </source>
</evidence>
<keyword evidence="1" id="KW-0812">Transmembrane</keyword>
<proteinExistence type="predicted"/>
<sequence length="186" mass="21100">MHEERLEALFWLLVVCSWAFGLITSYWFGSNEFFLEMSKAVRVISPNQMNEWWQPLIYFTLTTVAVFMLSQLFFGVGAVIFLFARGMYDGLLIAQLGSILGGWNFADFPVEQVWMVLIFILILSVNLPLCLWSGKLGVQRASYMLYRLRNTPVQPNFGAEPLSKFPLILAISIIIGVLGALLLSYA</sequence>
<keyword evidence="1" id="KW-1133">Transmembrane helix</keyword>
<feature type="transmembrane region" description="Helical" evidence="1">
    <location>
        <begin position="9"/>
        <end position="28"/>
    </location>
</feature>